<name>A0A9J6AKR5_SOLCO</name>
<feature type="compositionally biased region" description="Basic and acidic residues" evidence="1">
    <location>
        <begin position="220"/>
        <end position="248"/>
    </location>
</feature>
<comment type="caution">
    <text evidence="2">The sequence shown here is derived from an EMBL/GenBank/DDBJ whole genome shotgun (WGS) entry which is preliminary data.</text>
</comment>
<dbReference type="PANTHER" id="PTHR31286">
    <property type="entry name" value="GLYCINE-RICH CELL WALL STRUCTURAL PROTEIN 1.8-LIKE"/>
    <property type="match status" value="1"/>
</dbReference>
<feature type="region of interest" description="Disordered" evidence="1">
    <location>
        <begin position="202"/>
        <end position="248"/>
    </location>
</feature>
<dbReference type="AlphaFoldDB" id="A0A9J6AKR5"/>
<keyword evidence="3" id="KW-1185">Reference proteome</keyword>
<reference evidence="2 3" key="1">
    <citation type="submission" date="2020-09" db="EMBL/GenBank/DDBJ databases">
        <title>De no assembly of potato wild relative species, Solanum commersonii.</title>
        <authorList>
            <person name="Cho K."/>
        </authorList>
    </citation>
    <scope>NUCLEOTIDE SEQUENCE [LARGE SCALE GENOMIC DNA]</scope>
    <source>
        <strain evidence="2">LZ3.2</strain>
        <tissue evidence="2">Leaf</tissue>
    </source>
</reference>
<organism evidence="2 3">
    <name type="scientific">Solanum commersonii</name>
    <name type="common">Commerson's wild potato</name>
    <name type="synonym">Commerson's nightshade</name>
    <dbReference type="NCBI Taxonomy" id="4109"/>
    <lineage>
        <taxon>Eukaryota</taxon>
        <taxon>Viridiplantae</taxon>
        <taxon>Streptophyta</taxon>
        <taxon>Embryophyta</taxon>
        <taxon>Tracheophyta</taxon>
        <taxon>Spermatophyta</taxon>
        <taxon>Magnoliopsida</taxon>
        <taxon>eudicotyledons</taxon>
        <taxon>Gunneridae</taxon>
        <taxon>Pentapetalae</taxon>
        <taxon>asterids</taxon>
        <taxon>lamiids</taxon>
        <taxon>Solanales</taxon>
        <taxon>Solanaceae</taxon>
        <taxon>Solanoideae</taxon>
        <taxon>Solaneae</taxon>
        <taxon>Solanum</taxon>
    </lineage>
</organism>
<dbReference type="PANTHER" id="PTHR31286:SF179">
    <property type="entry name" value="RNASE H TYPE-1 DOMAIN-CONTAINING PROTEIN"/>
    <property type="match status" value="1"/>
</dbReference>
<sequence>MATVGQPPPLKVVPTPQGIVNNPSITTYANTIIANNPQHTLVSMKQVTYLHDEPQIVWRRRKTTLLEDYVTLPSKQQFYITHNYWSYHMKTLKWDPMFDPEKETSIEIASISFPSLPPNFLGKETIFSLASAVGKPLQVHMATLNKTRPSCVRVKVEVDLMGVFPNRINHNEKECFIIHPELYPKEDEEVTATRRNKENTEEIVRASKGTNNVEIPGEINDFKEQKRKIESEKGNEREQERTSMESQE</sequence>
<dbReference type="InterPro" id="IPR040256">
    <property type="entry name" value="At4g02000-like"/>
</dbReference>
<protein>
    <submittedName>
        <fullName evidence="2">Uncharacterized protein</fullName>
    </submittedName>
</protein>
<proteinExistence type="predicted"/>
<evidence type="ECO:0000313" key="2">
    <source>
        <dbReference type="EMBL" id="KAG5624599.1"/>
    </source>
</evidence>
<dbReference type="Proteomes" id="UP000824120">
    <property type="component" value="Chromosome 2"/>
</dbReference>
<evidence type="ECO:0000256" key="1">
    <source>
        <dbReference type="SAM" id="MobiDB-lite"/>
    </source>
</evidence>
<gene>
    <name evidence="2" type="ORF">H5410_009817</name>
</gene>
<accession>A0A9J6AKR5</accession>
<dbReference type="EMBL" id="JACXVP010000002">
    <property type="protein sequence ID" value="KAG5624599.1"/>
    <property type="molecule type" value="Genomic_DNA"/>
</dbReference>
<evidence type="ECO:0000313" key="3">
    <source>
        <dbReference type="Proteomes" id="UP000824120"/>
    </source>
</evidence>